<keyword evidence="2" id="KW-0732">Signal</keyword>
<evidence type="ECO:0000259" key="3">
    <source>
        <dbReference type="Pfam" id="PF01471"/>
    </source>
</evidence>
<dbReference type="RefSeq" id="WP_320184885.1">
    <property type="nucleotide sequence ID" value="NZ_CP138332.1"/>
</dbReference>
<sequence>MKDKLSTILKKLFLSSMAGIAANQPANAANVAETISSNPKEKELSFDKEADLSPKLLLKVNSGGDWSVVSHRSHRSHSSHRSHYSSSTSSSSSSRSTSSRSTGSSSGSSSSSSSKPLNFNSSGSSGSSGSAASNTVRPSTSISSGITATALKLGDRNLKKGMIGSDVTELINILLKKGYLKLENGEKQVTGTYTYDETIEATIKRFQKDNNITVDGNCGSTTVYYLLYL</sequence>
<dbReference type="EMBL" id="JBHUPB010000010">
    <property type="protein sequence ID" value="MFD2968849.1"/>
    <property type="molecule type" value="Genomic_DNA"/>
</dbReference>
<gene>
    <name evidence="4" type="ORF">ACFS7Y_15730</name>
</gene>
<protein>
    <submittedName>
        <fullName evidence="4">Peptidoglycan-binding domain-containing protein</fullName>
    </submittedName>
</protein>
<evidence type="ECO:0000313" key="4">
    <source>
        <dbReference type="EMBL" id="MFD2968849.1"/>
    </source>
</evidence>
<dbReference type="Pfam" id="PF01471">
    <property type="entry name" value="PG_binding_1"/>
    <property type="match status" value="1"/>
</dbReference>
<dbReference type="InterPro" id="IPR036366">
    <property type="entry name" value="PGBDSf"/>
</dbReference>
<proteinExistence type="predicted"/>
<dbReference type="InterPro" id="IPR036365">
    <property type="entry name" value="PGBD-like_sf"/>
</dbReference>
<feature type="compositionally biased region" description="Low complexity" evidence="1">
    <location>
        <begin position="84"/>
        <end position="114"/>
    </location>
</feature>
<accession>A0ABW6BKN1</accession>
<dbReference type="Proteomes" id="UP001597525">
    <property type="component" value="Unassembled WGS sequence"/>
</dbReference>
<feature type="domain" description="Peptidoglycan binding-like" evidence="3">
    <location>
        <begin position="164"/>
        <end position="223"/>
    </location>
</feature>
<feature type="compositionally biased region" description="Basic residues" evidence="1">
    <location>
        <begin position="71"/>
        <end position="83"/>
    </location>
</feature>
<keyword evidence="5" id="KW-1185">Reference proteome</keyword>
<reference evidence="5" key="1">
    <citation type="journal article" date="2019" name="Int. J. Syst. Evol. Microbiol.">
        <title>The Global Catalogue of Microorganisms (GCM) 10K type strain sequencing project: providing services to taxonomists for standard genome sequencing and annotation.</title>
        <authorList>
            <consortium name="The Broad Institute Genomics Platform"/>
            <consortium name="The Broad Institute Genome Sequencing Center for Infectious Disease"/>
            <person name="Wu L."/>
            <person name="Ma J."/>
        </authorList>
    </citation>
    <scope>NUCLEOTIDE SEQUENCE [LARGE SCALE GENOMIC DNA]</scope>
    <source>
        <strain evidence="5">KCTC 22814</strain>
    </source>
</reference>
<name>A0ABW6BKN1_9SPHI</name>
<feature type="compositionally biased region" description="Low complexity" evidence="1">
    <location>
        <begin position="121"/>
        <end position="141"/>
    </location>
</feature>
<feature type="chain" id="PRO_5045419766" evidence="2">
    <location>
        <begin position="29"/>
        <end position="229"/>
    </location>
</feature>
<dbReference type="SUPFAM" id="SSF47090">
    <property type="entry name" value="PGBD-like"/>
    <property type="match status" value="1"/>
</dbReference>
<evidence type="ECO:0000256" key="1">
    <source>
        <dbReference type="SAM" id="MobiDB-lite"/>
    </source>
</evidence>
<evidence type="ECO:0000256" key="2">
    <source>
        <dbReference type="SAM" id="SignalP"/>
    </source>
</evidence>
<organism evidence="4 5">
    <name type="scientific">Sphingobacterium bambusae</name>
    <dbReference type="NCBI Taxonomy" id="662858"/>
    <lineage>
        <taxon>Bacteria</taxon>
        <taxon>Pseudomonadati</taxon>
        <taxon>Bacteroidota</taxon>
        <taxon>Sphingobacteriia</taxon>
        <taxon>Sphingobacteriales</taxon>
        <taxon>Sphingobacteriaceae</taxon>
        <taxon>Sphingobacterium</taxon>
    </lineage>
</organism>
<comment type="caution">
    <text evidence="4">The sequence shown here is derived from an EMBL/GenBank/DDBJ whole genome shotgun (WGS) entry which is preliminary data.</text>
</comment>
<feature type="region of interest" description="Disordered" evidence="1">
    <location>
        <begin position="67"/>
        <end position="141"/>
    </location>
</feature>
<evidence type="ECO:0000313" key="5">
    <source>
        <dbReference type="Proteomes" id="UP001597525"/>
    </source>
</evidence>
<feature type="signal peptide" evidence="2">
    <location>
        <begin position="1"/>
        <end position="28"/>
    </location>
</feature>
<dbReference type="InterPro" id="IPR002477">
    <property type="entry name" value="Peptidoglycan-bd-like"/>
</dbReference>
<dbReference type="Gene3D" id="1.10.101.10">
    <property type="entry name" value="PGBD-like superfamily/PGBD"/>
    <property type="match status" value="1"/>
</dbReference>